<name>A0A9W4WIF3_9PEZI</name>
<dbReference type="Pfam" id="PF24883">
    <property type="entry name" value="NPHP3_N"/>
    <property type="match status" value="1"/>
</dbReference>
<evidence type="ECO:0000313" key="3">
    <source>
        <dbReference type="EMBL" id="CAI0646141.1"/>
    </source>
</evidence>
<proteinExistence type="predicted"/>
<feature type="domain" description="Nephrocystin 3-like N-terminal" evidence="2">
    <location>
        <begin position="2"/>
        <end position="70"/>
    </location>
</feature>
<organism evidence="3 4">
    <name type="scientific">Colletotrichum noveboracense</name>
    <dbReference type="NCBI Taxonomy" id="2664923"/>
    <lineage>
        <taxon>Eukaryota</taxon>
        <taxon>Fungi</taxon>
        <taxon>Dikarya</taxon>
        <taxon>Ascomycota</taxon>
        <taxon>Pezizomycotina</taxon>
        <taxon>Sordariomycetes</taxon>
        <taxon>Hypocreomycetidae</taxon>
        <taxon>Glomerellales</taxon>
        <taxon>Glomerellaceae</taxon>
        <taxon>Colletotrichum</taxon>
        <taxon>Colletotrichum gloeosporioides species complex</taxon>
    </lineage>
</organism>
<evidence type="ECO:0000256" key="1">
    <source>
        <dbReference type="ARBA" id="ARBA00022737"/>
    </source>
</evidence>
<sequence length="163" mass="18172">MLLSGKVGAGKSVTIANLVDDLSLERESVVFYFFCRHDNPESLKCQTILGSLTRQYLSEISVGSQQFTDDIPKLDTAAMTRIMVSSTNKSWHLGLSARLSAEILFGNDIIITWHISMPNLNPDIERYVDSELSRRKDSGELVTSDAQLITEIREALLKGYNGM</sequence>
<keyword evidence="4" id="KW-1185">Reference proteome</keyword>
<protein>
    <recommendedName>
        <fullName evidence="2">Nephrocystin 3-like N-terminal domain-containing protein</fullName>
    </recommendedName>
</protein>
<evidence type="ECO:0000259" key="2">
    <source>
        <dbReference type="Pfam" id="PF24883"/>
    </source>
</evidence>
<dbReference type="InterPro" id="IPR056884">
    <property type="entry name" value="NPHP3-like_N"/>
</dbReference>
<dbReference type="AlphaFoldDB" id="A0A9W4WIF3"/>
<accession>A0A9W4WIF3</accession>
<dbReference type="EMBL" id="CAMGZC010000302">
    <property type="protein sequence ID" value="CAI0646141.1"/>
    <property type="molecule type" value="Genomic_DNA"/>
</dbReference>
<dbReference type="Proteomes" id="UP001152533">
    <property type="component" value="Unassembled WGS sequence"/>
</dbReference>
<comment type="caution">
    <text evidence="3">The sequence shown here is derived from an EMBL/GenBank/DDBJ whole genome shotgun (WGS) entry which is preliminary data.</text>
</comment>
<gene>
    <name evidence="3" type="ORF">CGXH109_LOCUS52067</name>
</gene>
<dbReference type="PANTHER" id="PTHR10039:SF10">
    <property type="entry name" value="NACHT DOMAIN-CONTAINING PROTEIN"/>
    <property type="match status" value="1"/>
</dbReference>
<dbReference type="PANTHER" id="PTHR10039">
    <property type="entry name" value="AMELOGENIN"/>
    <property type="match status" value="1"/>
</dbReference>
<keyword evidence="1" id="KW-0677">Repeat</keyword>
<evidence type="ECO:0000313" key="4">
    <source>
        <dbReference type="Proteomes" id="UP001152533"/>
    </source>
</evidence>
<reference evidence="3" key="1">
    <citation type="submission" date="2022-08" db="EMBL/GenBank/DDBJ databases">
        <authorList>
            <person name="Giroux E."/>
            <person name="Giroux E."/>
        </authorList>
    </citation>
    <scope>NUCLEOTIDE SEQUENCE</scope>
    <source>
        <strain evidence="3">H1091258</strain>
    </source>
</reference>